<organism evidence="1 2">
    <name type="scientific">Lactobacillus amylovorus</name>
    <dbReference type="NCBI Taxonomy" id="1604"/>
    <lineage>
        <taxon>Bacteria</taxon>
        <taxon>Bacillati</taxon>
        <taxon>Bacillota</taxon>
        <taxon>Bacilli</taxon>
        <taxon>Lactobacillales</taxon>
        <taxon>Lactobacillaceae</taxon>
        <taxon>Lactobacillus</taxon>
    </lineage>
</organism>
<name>A0A9X3WB23_LACAM</name>
<dbReference type="Proteomes" id="UP001143700">
    <property type="component" value="Unassembled WGS sequence"/>
</dbReference>
<reference evidence="1" key="2">
    <citation type="submission" date="2022-10" db="EMBL/GenBank/DDBJ databases">
        <authorList>
            <person name="Kostovova I."/>
            <person name="Moravkova M."/>
            <person name="Pechar R."/>
        </authorList>
    </citation>
    <scope>NUCLEOTIDE SEQUENCE</scope>
    <source>
        <strain evidence="1">M356A</strain>
    </source>
</reference>
<comment type="caution">
    <text evidence="1">The sequence shown here is derived from an EMBL/GenBank/DDBJ whole genome shotgun (WGS) entry which is preliminary data.</text>
</comment>
<evidence type="ECO:0000313" key="1">
    <source>
        <dbReference type="EMBL" id="MDB6262976.1"/>
    </source>
</evidence>
<evidence type="ECO:0000313" key="2">
    <source>
        <dbReference type="Proteomes" id="UP001143700"/>
    </source>
</evidence>
<proteinExistence type="predicted"/>
<dbReference type="RefSeq" id="WP_271870910.1">
    <property type="nucleotide sequence ID" value="NZ_JAOTGU010000027.1"/>
</dbReference>
<sequence>MGERTQLFINVTDENNEKLLGTVIHYQWGIKTKMLLDALHIATNLPMWLYDVTNEQEKEKYRDLDYVLTNCVGLHNPKKARLLRSEIFKLVDDNHEAMNISETNDTFVDYLNKLLINYPENQRQKLLLEPRIGNDIECLEYEILDAYNATYKDFKDQCDNNDGFMIMDVKYNNQSDLDKDSFGSQNNLEKIRFGFILSDDGNPTKPVTLEEYAKLPINNLSDKFINSYKGLLQSLDIGFLSIDEVKSKLEL</sequence>
<protein>
    <submittedName>
        <fullName evidence="1">Uncharacterized protein</fullName>
    </submittedName>
</protein>
<reference evidence="1" key="1">
    <citation type="journal article" date="2022" name="Microorganisms">
        <title>Antibiotic Susceptibility, Resistance Gene Determinants and Corresponding Genomic Regions in Lactobacillus amylovorus Isolates Derived from Wild Boars and Domestic Pigs.</title>
        <authorList>
            <person name="Moravkova M."/>
            <person name="Kostovova I."/>
            <person name="Kavanova K."/>
            <person name="Pechar R."/>
            <person name="Stanek S."/>
            <person name="Brychta A."/>
            <person name="Zeman M."/>
            <person name="Kubasova T."/>
        </authorList>
    </citation>
    <scope>NUCLEOTIDE SEQUENCE</scope>
    <source>
        <strain evidence="1">M356A</strain>
    </source>
</reference>
<dbReference type="EMBL" id="JAOTGU010000027">
    <property type="protein sequence ID" value="MDB6262976.1"/>
    <property type="molecule type" value="Genomic_DNA"/>
</dbReference>
<accession>A0A9X3WB23</accession>
<dbReference type="AlphaFoldDB" id="A0A9X3WB23"/>
<gene>
    <name evidence="1" type="ORF">ODV15_10545</name>
</gene>